<dbReference type="KEGG" id="prw:PsycPRwf_1023"/>
<keyword evidence="2 3" id="KW-0472">Membrane</keyword>
<dbReference type="InterPro" id="IPR036737">
    <property type="entry name" value="OmpA-like_sf"/>
</dbReference>
<keyword evidence="4" id="KW-0732">Signal</keyword>
<dbReference type="AlphaFoldDB" id="A5WE82"/>
<evidence type="ECO:0000313" key="6">
    <source>
        <dbReference type="EMBL" id="ABQ93973.1"/>
    </source>
</evidence>
<dbReference type="HOGENOM" id="CLU_075798_0_0_6"/>
<protein>
    <submittedName>
        <fullName evidence="6">Outer membrane protein and related peptidoglycan-associated (Lipo)protein-like protein</fullName>
    </submittedName>
</protein>
<accession>A5WE82</accession>
<dbReference type="SUPFAM" id="SSF103088">
    <property type="entry name" value="OmpA-like"/>
    <property type="match status" value="1"/>
</dbReference>
<dbReference type="Gene3D" id="3.30.1330.60">
    <property type="entry name" value="OmpA-like domain"/>
    <property type="match status" value="1"/>
</dbReference>
<dbReference type="InterPro" id="IPR006665">
    <property type="entry name" value="OmpA-like"/>
</dbReference>
<evidence type="ECO:0000256" key="3">
    <source>
        <dbReference type="PROSITE-ProRule" id="PRU00473"/>
    </source>
</evidence>
<feature type="domain" description="OmpA-like" evidence="5">
    <location>
        <begin position="201"/>
        <end position="266"/>
    </location>
</feature>
<dbReference type="PROSITE" id="PS51123">
    <property type="entry name" value="OMPA_2"/>
    <property type="match status" value="1"/>
</dbReference>
<dbReference type="eggNOG" id="COG2885">
    <property type="taxonomic scope" value="Bacteria"/>
</dbReference>
<gene>
    <name evidence="6" type="ordered locus">PsycPRwf_1023</name>
</gene>
<evidence type="ECO:0000256" key="2">
    <source>
        <dbReference type="ARBA" id="ARBA00023136"/>
    </source>
</evidence>
<evidence type="ECO:0000259" key="5">
    <source>
        <dbReference type="PROSITE" id="PS51123"/>
    </source>
</evidence>
<comment type="subcellular location">
    <subcellularLocation>
        <location evidence="1">Membrane</location>
    </subcellularLocation>
</comment>
<dbReference type="PRINTS" id="PR01021">
    <property type="entry name" value="OMPADOMAIN"/>
</dbReference>
<evidence type="ECO:0000256" key="1">
    <source>
        <dbReference type="ARBA" id="ARBA00004370"/>
    </source>
</evidence>
<feature type="signal peptide" evidence="4">
    <location>
        <begin position="1"/>
        <end position="21"/>
    </location>
</feature>
<dbReference type="GO" id="GO:0016020">
    <property type="term" value="C:membrane"/>
    <property type="evidence" value="ECO:0007669"/>
    <property type="project" value="UniProtKB-SubCell"/>
</dbReference>
<dbReference type="EMBL" id="CP000713">
    <property type="protein sequence ID" value="ABQ93973.1"/>
    <property type="molecule type" value="Genomic_DNA"/>
</dbReference>
<proteinExistence type="predicted"/>
<evidence type="ECO:0000256" key="4">
    <source>
        <dbReference type="SAM" id="SignalP"/>
    </source>
</evidence>
<dbReference type="CDD" id="cd07185">
    <property type="entry name" value="OmpA_C-like"/>
    <property type="match status" value="1"/>
</dbReference>
<feature type="chain" id="PRO_5002687857" evidence="4">
    <location>
        <begin position="22"/>
        <end position="266"/>
    </location>
</feature>
<organism evidence="6">
    <name type="scientific">Psychrobacter sp. (strain PRwf-1)</name>
    <dbReference type="NCBI Taxonomy" id="349106"/>
    <lineage>
        <taxon>Bacteria</taxon>
        <taxon>Pseudomonadati</taxon>
        <taxon>Pseudomonadota</taxon>
        <taxon>Gammaproteobacteria</taxon>
        <taxon>Moraxellales</taxon>
        <taxon>Moraxellaceae</taxon>
        <taxon>Psychrobacter</taxon>
    </lineage>
</organism>
<dbReference type="Pfam" id="PF00691">
    <property type="entry name" value="OmpA"/>
    <property type="match status" value="1"/>
</dbReference>
<sequence precursor="true">MRNRNKLLTVLIMLIAMTGCQTVSTPIEQGISTADGMRQLNKIESIQWDKTGEAFSILNNLQLDANQSRIVFIHDHLDQTIPHSINIDVDSAFHTSLHPGQYSQSIVCNGEQVIGIQNSAVNTNTFNDQIVTPFFQPQQTYYYQVSLDPQSDKASINPVEEAVAFQLLQGLSEQTHQKNRVEAKDCTVIEKETETVEPPAPVEVNKPITLDVLFDFDSAKIKSTYQQTLRDVAQFLSANANTKAVLEGHTDSTGPASYNLILSQAR</sequence>
<dbReference type="PROSITE" id="PS51257">
    <property type="entry name" value="PROKAR_LIPOPROTEIN"/>
    <property type="match status" value="1"/>
</dbReference>
<name>A5WE82_PSYWF</name>
<reference evidence="6" key="1">
    <citation type="submission" date="2007-05" db="EMBL/GenBank/DDBJ databases">
        <title>Complete sequence of chromosome of Psychrobacter sp. PRwf-1.</title>
        <authorList>
            <consortium name="US DOE Joint Genome Institute"/>
            <person name="Copeland A."/>
            <person name="Lucas S."/>
            <person name="Lapidus A."/>
            <person name="Barry K."/>
            <person name="Detter J.C."/>
            <person name="Glavina del Rio T."/>
            <person name="Hammon N."/>
            <person name="Israni S."/>
            <person name="Dalin E."/>
            <person name="Tice H."/>
            <person name="Pitluck S."/>
            <person name="Chain P."/>
            <person name="Malfatti S."/>
            <person name="Shin M."/>
            <person name="Vergez L."/>
            <person name="Schmutz J."/>
            <person name="Larimer F."/>
            <person name="Land M."/>
            <person name="Hauser L."/>
            <person name="Kyrpides N."/>
            <person name="Kim E."/>
            <person name="Tiedje J."/>
            <person name="Richardson P."/>
        </authorList>
    </citation>
    <scope>NUCLEOTIDE SEQUENCE [LARGE SCALE GENOMIC DNA]</scope>
    <source>
        <strain evidence="6">PRwf-1</strain>
    </source>
</reference>
<dbReference type="InterPro" id="IPR006664">
    <property type="entry name" value="OMP_bac"/>
</dbReference>